<feature type="transmembrane region" description="Helical" evidence="6">
    <location>
        <begin position="143"/>
        <end position="159"/>
    </location>
</feature>
<dbReference type="AlphaFoldDB" id="A0A8D5FXQ2"/>
<keyword evidence="2" id="KW-1003">Cell membrane</keyword>
<feature type="transmembrane region" description="Helical" evidence="6">
    <location>
        <begin position="51"/>
        <end position="73"/>
    </location>
</feature>
<feature type="domain" description="EamA" evidence="7">
    <location>
        <begin position="173"/>
        <end position="309"/>
    </location>
</feature>
<dbReference type="Pfam" id="PF00892">
    <property type="entry name" value="EamA"/>
    <property type="match status" value="2"/>
</dbReference>
<accession>A0A8D5FXQ2</accession>
<keyword evidence="4 6" id="KW-1133">Transmembrane helix</keyword>
<dbReference type="GO" id="GO:0005886">
    <property type="term" value="C:plasma membrane"/>
    <property type="evidence" value="ECO:0007669"/>
    <property type="project" value="UniProtKB-SubCell"/>
</dbReference>
<evidence type="ECO:0000256" key="3">
    <source>
        <dbReference type="ARBA" id="ARBA00022692"/>
    </source>
</evidence>
<evidence type="ECO:0000256" key="4">
    <source>
        <dbReference type="ARBA" id="ARBA00022989"/>
    </source>
</evidence>
<dbReference type="PANTHER" id="PTHR42920:SF5">
    <property type="entry name" value="EAMA DOMAIN-CONTAINING PROTEIN"/>
    <property type="match status" value="1"/>
</dbReference>
<dbReference type="InterPro" id="IPR051258">
    <property type="entry name" value="Diverse_Substrate_Transporter"/>
</dbReference>
<dbReference type="PANTHER" id="PTHR42920">
    <property type="entry name" value="OS03G0707200 PROTEIN-RELATED"/>
    <property type="match status" value="1"/>
</dbReference>
<dbReference type="EMBL" id="AP024110">
    <property type="protein sequence ID" value="BCM23942.1"/>
    <property type="molecule type" value="Genomic_DNA"/>
</dbReference>
<reference evidence="8" key="1">
    <citation type="journal article" date="2021" name="Arch. Microbiol.">
        <title>Methyloradius palustris gen. nov., sp. nov., a methanol-oxidizing bacterium isolated from snow.</title>
        <authorList>
            <person name="Miyadera T."/>
            <person name="Kojima H."/>
            <person name="Fukui M."/>
        </authorList>
    </citation>
    <scope>NUCLEOTIDE SEQUENCE</scope>
    <source>
        <strain evidence="8">Zm11</strain>
    </source>
</reference>
<dbReference type="RefSeq" id="WP_221764512.1">
    <property type="nucleotide sequence ID" value="NZ_AP024110.1"/>
</dbReference>
<organism evidence="8 9">
    <name type="scientific">Methyloradius palustris</name>
    <dbReference type="NCBI Taxonomy" id="2778876"/>
    <lineage>
        <taxon>Bacteria</taxon>
        <taxon>Pseudomonadati</taxon>
        <taxon>Pseudomonadota</taxon>
        <taxon>Betaproteobacteria</taxon>
        <taxon>Nitrosomonadales</taxon>
        <taxon>Methylophilaceae</taxon>
        <taxon>Methyloradius</taxon>
    </lineage>
</organism>
<evidence type="ECO:0000256" key="6">
    <source>
        <dbReference type="SAM" id="Phobius"/>
    </source>
</evidence>
<feature type="domain" description="EamA" evidence="7">
    <location>
        <begin position="20"/>
        <end position="156"/>
    </location>
</feature>
<gene>
    <name evidence="8" type="ORF">ZMTM_02010</name>
</gene>
<feature type="transmembrane region" description="Helical" evidence="6">
    <location>
        <begin position="171"/>
        <end position="191"/>
    </location>
</feature>
<feature type="transmembrane region" description="Helical" evidence="6">
    <location>
        <begin position="85"/>
        <end position="102"/>
    </location>
</feature>
<dbReference type="Gene3D" id="1.10.3730.20">
    <property type="match status" value="1"/>
</dbReference>
<sequence length="323" mass="34235">MATKTPEQNTKNHQARHLLIGTLMVLVAAVALSSKAIIVKLAYVYPVDATTLIALRLAFSAPFFVALAVWARLSESTPAISKHDAWAIVILGVVGGYAPMWLDFSGLVYVTAGLERIILFLYPTMVVVISAVLFKQRIGRREIFALVASYIGVGLAVGHDFTLLKSGVGDTLLGASLVFASSLVYAGYLVYSGRIIPRIGPASFTAYNMLAATVASGVHFALSQDVSVLFHLPAQVYWLSLLMAVVATVLPAILLSVGIHRIGSSKASLVSSVGPVSTILLAYVFLGEGITWLQIAGTLLVLIGVLAITVNAKKAVEVEAEVI</sequence>
<evidence type="ECO:0000256" key="2">
    <source>
        <dbReference type="ARBA" id="ARBA00022475"/>
    </source>
</evidence>
<dbReference type="KEGG" id="mpau:ZMTM_02010"/>
<dbReference type="SUPFAM" id="SSF103481">
    <property type="entry name" value="Multidrug resistance efflux transporter EmrE"/>
    <property type="match status" value="2"/>
</dbReference>
<dbReference type="InterPro" id="IPR000620">
    <property type="entry name" value="EamA_dom"/>
</dbReference>
<keyword evidence="5 6" id="KW-0472">Membrane</keyword>
<feature type="transmembrane region" description="Helical" evidence="6">
    <location>
        <begin position="292"/>
        <end position="310"/>
    </location>
</feature>
<proteinExistence type="predicted"/>
<evidence type="ECO:0000313" key="8">
    <source>
        <dbReference type="EMBL" id="BCM23942.1"/>
    </source>
</evidence>
<dbReference type="InterPro" id="IPR037185">
    <property type="entry name" value="EmrE-like"/>
</dbReference>
<keyword evidence="9" id="KW-1185">Reference proteome</keyword>
<feature type="transmembrane region" description="Helical" evidence="6">
    <location>
        <begin position="203"/>
        <end position="222"/>
    </location>
</feature>
<protein>
    <submittedName>
        <fullName evidence="8">Multidrug DMT transporter permease</fullName>
    </submittedName>
</protein>
<feature type="transmembrane region" description="Helical" evidence="6">
    <location>
        <begin position="18"/>
        <end position="45"/>
    </location>
</feature>
<feature type="transmembrane region" description="Helical" evidence="6">
    <location>
        <begin position="234"/>
        <end position="255"/>
    </location>
</feature>
<evidence type="ECO:0000256" key="5">
    <source>
        <dbReference type="ARBA" id="ARBA00023136"/>
    </source>
</evidence>
<dbReference type="Proteomes" id="UP000826722">
    <property type="component" value="Chromosome"/>
</dbReference>
<evidence type="ECO:0000256" key="1">
    <source>
        <dbReference type="ARBA" id="ARBA00004651"/>
    </source>
</evidence>
<feature type="transmembrane region" description="Helical" evidence="6">
    <location>
        <begin position="114"/>
        <end position="134"/>
    </location>
</feature>
<evidence type="ECO:0000313" key="9">
    <source>
        <dbReference type="Proteomes" id="UP000826722"/>
    </source>
</evidence>
<comment type="subcellular location">
    <subcellularLocation>
        <location evidence="1">Cell membrane</location>
        <topology evidence="1">Multi-pass membrane protein</topology>
    </subcellularLocation>
</comment>
<name>A0A8D5FXQ2_9PROT</name>
<evidence type="ECO:0000259" key="7">
    <source>
        <dbReference type="Pfam" id="PF00892"/>
    </source>
</evidence>
<keyword evidence="3 6" id="KW-0812">Transmembrane</keyword>
<feature type="transmembrane region" description="Helical" evidence="6">
    <location>
        <begin position="267"/>
        <end position="286"/>
    </location>
</feature>